<dbReference type="GO" id="GO:0005802">
    <property type="term" value="C:trans-Golgi network"/>
    <property type="evidence" value="ECO:0007669"/>
    <property type="project" value="TreeGrafter"/>
</dbReference>
<comment type="subcellular location">
    <subcellularLocation>
        <location evidence="1">Golgi apparatus</location>
        <location evidence="1">Golgi stack membrane</location>
        <topology evidence="1">Peripheral membrane protein</topology>
        <orientation evidence="1">Cytoplasmic side</orientation>
    </subcellularLocation>
    <subcellularLocation>
        <location evidence="2">Golgi apparatus</location>
        <location evidence="2">trans-Golgi network membrane</location>
        <topology evidence="2">Peripheral membrane protein</topology>
        <orientation evidence="2">Cytoplasmic side</orientation>
    </subcellularLocation>
</comment>
<dbReference type="GO" id="GO:0005829">
    <property type="term" value="C:cytosol"/>
    <property type="evidence" value="ECO:0007669"/>
    <property type="project" value="TreeGrafter"/>
</dbReference>
<dbReference type="InterPro" id="IPR038261">
    <property type="entry name" value="GPP34-like_sf"/>
</dbReference>
<dbReference type="Pfam" id="PF05719">
    <property type="entry name" value="GPP34"/>
    <property type="match status" value="1"/>
</dbReference>
<accession>A0A0P7T805</accession>
<dbReference type="InterPro" id="IPR008628">
    <property type="entry name" value="GPP34-like"/>
</dbReference>
<organism evidence="8 9">
    <name type="scientific">Scleropages formosus</name>
    <name type="common">Asian bonytongue</name>
    <name type="synonym">Osteoglossum formosum</name>
    <dbReference type="NCBI Taxonomy" id="113540"/>
    <lineage>
        <taxon>Eukaryota</taxon>
        <taxon>Metazoa</taxon>
        <taxon>Chordata</taxon>
        <taxon>Craniata</taxon>
        <taxon>Vertebrata</taxon>
        <taxon>Euteleostomi</taxon>
        <taxon>Actinopterygii</taxon>
        <taxon>Neopterygii</taxon>
        <taxon>Teleostei</taxon>
        <taxon>Osteoglossocephala</taxon>
        <taxon>Osteoglossomorpha</taxon>
        <taxon>Osteoglossiformes</taxon>
        <taxon>Osteoglossidae</taxon>
        <taxon>Scleropages</taxon>
    </lineage>
</organism>
<dbReference type="PANTHER" id="PTHR12704">
    <property type="entry name" value="TRANS-GOLGI PROTEIN GMX33"/>
    <property type="match status" value="1"/>
</dbReference>
<evidence type="ECO:0000256" key="2">
    <source>
        <dbReference type="ARBA" id="ARBA00004546"/>
    </source>
</evidence>
<comment type="similarity">
    <text evidence="3">Belongs to the GOLPH3/VPS74 family.</text>
</comment>
<dbReference type="GO" id="GO:0070273">
    <property type="term" value="F:phosphatidylinositol-4-phosphate binding"/>
    <property type="evidence" value="ECO:0007669"/>
    <property type="project" value="InterPro"/>
</dbReference>
<dbReference type="AlphaFoldDB" id="A0A0P7T805"/>
<dbReference type="STRING" id="113540.ENSSFOP00015027046"/>
<evidence type="ECO:0000313" key="8">
    <source>
        <dbReference type="EMBL" id="KPP57039.1"/>
    </source>
</evidence>
<evidence type="ECO:0000256" key="1">
    <source>
        <dbReference type="ARBA" id="ARBA00004344"/>
    </source>
</evidence>
<proteinExistence type="inferred from homology"/>
<feature type="non-terminal residue" evidence="8">
    <location>
        <position position="1"/>
    </location>
</feature>
<feature type="compositionally biased region" description="Low complexity" evidence="7">
    <location>
        <begin position="1"/>
        <end position="12"/>
    </location>
</feature>
<gene>
    <name evidence="8" type="ORF">Z043_125279</name>
</gene>
<evidence type="ECO:0000256" key="7">
    <source>
        <dbReference type="SAM" id="MobiDB-lite"/>
    </source>
</evidence>
<dbReference type="GO" id="GO:0000139">
    <property type="term" value="C:Golgi membrane"/>
    <property type="evidence" value="ECO:0007669"/>
    <property type="project" value="GOC"/>
</dbReference>
<dbReference type="Proteomes" id="UP000034805">
    <property type="component" value="Unassembled WGS sequence"/>
</dbReference>
<dbReference type="GO" id="GO:0007030">
    <property type="term" value="P:Golgi organization"/>
    <property type="evidence" value="ECO:0007669"/>
    <property type="project" value="TreeGrafter"/>
</dbReference>
<dbReference type="GO" id="GO:0048194">
    <property type="term" value="P:Golgi vesicle budding"/>
    <property type="evidence" value="ECO:0007669"/>
    <property type="project" value="TreeGrafter"/>
</dbReference>
<sequence>AERVAAAGAAATESRRAPRLPPTTDAKGSARCLVFAAARSLQAERSRAGAVRYWYCRYWTSMASLTQRSSGLVQRRTEASRSAAAAAAAAADKERESGDEDAQSRRGDEQDDGDRGDSKEARLTLMEEVLLLGLKDREGYTSFWNDCISSGLRGCMLIELGLRGRLQLEACGVRRKSLLARKTWNPLKLHYQLRNVRERLAKNLVEKGVLTTEKQNFLLFDMTTHPLTNGDVKRRLVRRVQEAVLDRWANDPQRMDKRLLALVFLAHSSDVLENAFAPLLDDQYDLAMKRVRQLLDSEPEAESAKPNANELLWAVVAAFTK</sequence>
<keyword evidence="5" id="KW-0446">Lipid-binding</keyword>
<dbReference type="EMBL" id="JARO02017863">
    <property type="protein sequence ID" value="KPP57039.1"/>
    <property type="molecule type" value="Genomic_DNA"/>
</dbReference>
<feature type="compositionally biased region" description="Basic and acidic residues" evidence="7">
    <location>
        <begin position="91"/>
        <end position="118"/>
    </location>
</feature>
<evidence type="ECO:0000256" key="5">
    <source>
        <dbReference type="ARBA" id="ARBA00023121"/>
    </source>
</evidence>
<dbReference type="Gene3D" id="1.10.3630.10">
    <property type="entry name" value="yeast vps74-n-term truncation variant domain like"/>
    <property type="match status" value="2"/>
</dbReference>
<dbReference type="GO" id="GO:0043001">
    <property type="term" value="P:Golgi to plasma membrane protein transport"/>
    <property type="evidence" value="ECO:0007669"/>
    <property type="project" value="TreeGrafter"/>
</dbReference>
<dbReference type="GO" id="GO:0006890">
    <property type="term" value="P:retrograde vesicle-mediated transport, Golgi to endoplasmic reticulum"/>
    <property type="evidence" value="ECO:0007669"/>
    <property type="project" value="TreeGrafter"/>
</dbReference>
<dbReference type="GO" id="GO:0032580">
    <property type="term" value="C:Golgi cisterna membrane"/>
    <property type="evidence" value="ECO:0007669"/>
    <property type="project" value="UniProtKB-SubCell"/>
</dbReference>
<feature type="region of interest" description="Disordered" evidence="7">
    <location>
        <begin position="83"/>
        <end position="118"/>
    </location>
</feature>
<evidence type="ECO:0000256" key="6">
    <source>
        <dbReference type="ARBA" id="ARBA00023136"/>
    </source>
</evidence>
<evidence type="ECO:0000256" key="3">
    <source>
        <dbReference type="ARBA" id="ARBA00007284"/>
    </source>
</evidence>
<reference evidence="8 9" key="1">
    <citation type="submission" date="2015-08" db="EMBL/GenBank/DDBJ databases">
        <title>The genome of the Asian arowana (Scleropages formosus).</title>
        <authorList>
            <person name="Tan M.H."/>
            <person name="Gan H.M."/>
            <person name="Croft L.J."/>
            <person name="Austin C.M."/>
        </authorList>
    </citation>
    <scope>NUCLEOTIDE SEQUENCE [LARGE SCALE GENOMIC DNA]</scope>
    <source>
        <strain evidence="8">Aro1</strain>
    </source>
</reference>
<name>A0A0P7T805_SCLFO</name>
<evidence type="ECO:0000313" key="9">
    <source>
        <dbReference type="Proteomes" id="UP000034805"/>
    </source>
</evidence>
<evidence type="ECO:0000256" key="4">
    <source>
        <dbReference type="ARBA" id="ARBA00023034"/>
    </source>
</evidence>
<keyword evidence="6" id="KW-0472">Membrane</keyword>
<comment type="caution">
    <text evidence="8">The sequence shown here is derived from an EMBL/GenBank/DDBJ whole genome shotgun (WGS) entry which is preliminary data.</text>
</comment>
<feature type="region of interest" description="Disordered" evidence="7">
    <location>
        <begin position="1"/>
        <end position="26"/>
    </location>
</feature>
<dbReference type="PANTHER" id="PTHR12704:SF3">
    <property type="entry name" value="GOLGI PHOSPHOPROTEIN 3"/>
    <property type="match status" value="1"/>
</dbReference>
<dbReference type="FunFam" id="1.10.3630.10:FF:000006">
    <property type="entry name" value="Golgi phosphoprotein 3-like"/>
    <property type="match status" value="1"/>
</dbReference>
<protein>
    <submittedName>
        <fullName evidence="8">Golgi phosphoprotein 3-like</fullName>
    </submittedName>
</protein>
<keyword evidence="4" id="KW-0333">Golgi apparatus</keyword>